<feature type="transmembrane region" description="Helical" evidence="10">
    <location>
        <begin position="77"/>
        <end position="102"/>
    </location>
</feature>
<keyword evidence="7 10" id="KW-0472">Membrane</keyword>
<dbReference type="CDD" id="cd14966">
    <property type="entry name" value="7tmD_STE3"/>
    <property type="match status" value="1"/>
</dbReference>
<dbReference type="PRINTS" id="PR00899">
    <property type="entry name" value="GPCRSTE3"/>
</dbReference>
<evidence type="ECO:0000256" key="4">
    <source>
        <dbReference type="ARBA" id="ARBA00022692"/>
    </source>
</evidence>
<dbReference type="AlphaFoldDB" id="A0A1A0HAN8"/>
<evidence type="ECO:0000256" key="3">
    <source>
        <dbReference type="ARBA" id="ARBA00022507"/>
    </source>
</evidence>
<comment type="similarity">
    <text evidence="2">Belongs to the G-protein coupled receptor 4 family.</text>
</comment>
<keyword evidence="5 10" id="KW-1133">Transmembrane helix</keyword>
<dbReference type="PANTHER" id="PTHR28097">
    <property type="entry name" value="PHEROMONE A FACTOR RECEPTOR"/>
    <property type="match status" value="1"/>
</dbReference>
<comment type="caution">
    <text evidence="11">The sequence shown here is derived from an EMBL/GenBank/DDBJ whole genome shotgun (WGS) entry which is preliminary data.</text>
</comment>
<evidence type="ECO:0000256" key="5">
    <source>
        <dbReference type="ARBA" id="ARBA00022989"/>
    </source>
</evidence>
<feature type="transmembrane region" description="Helical" evidence="10">
    <location>
        <begin position="212"/>
        <end position="233"/>
    </location>
</feature>
<name>A0A1A0HAN8_9ASCO</name>
<feature type="transmembrane region" description="Helical" evidence="10">
    <location>
        <begin position="6"/>
        <end position="26"/>
    </location>
</feature>
<gene>
    <name evidence="11" type="ORF">METBIDRAFT_41272</name>
</gene>
<keyword evidence="4 10" id="KW-0812">Transmembrane</keyword>
<feature type="transmembrane region" description="Helical" evidence="10">
    <location>
        <begin position="271"/>
        <end position="291"/>
    </location>
</feature>
<keyword evidence="9" id="KW-0807">Transducer</keyword>
<evidence type="ECO:0000256" key="7">
    <source>
        <dbReference type="ARBA" id="ARBA00023136"/>
    </source>
</evidence>
<dbReference type="GeneID" id="30030352"/>
<dbReference type="PANTHER" id="PTHR28097:SF1">
    <property type="entry name" value="PHEROMONE A FACTOR RECEPTOR"/>
    <property type="match status" value="1"/>
</dbReference>
<evidence type="ECO:0000256" key="2">
    <source>
        <dbReference type="ARBA" id="ARBA00011085"/>
    </source>
</evidence>
<keyword evidence="8" id="KW-0675">Receptor</keyword>
<feature type="transmembrane region" description="Helical" evidence="10">
    <location>
        <begin position="114"/>
        <end position="136"/>
    </location>
</feature>
<protein>
    <submittedName>
        <fullName evidence="11">STE3-domain-containing protein</fullName>
    </submittedName>
</protein>
<proteinExistence type="inferred from homology"/>
<feature type="transmembrane region" description="Helical" evidence="10">
    <location>
        <begin position="38"/>
        <end position="57"/>
    </location>
</feature>
<dbReference type="STRING" id="869754.A0A1A0HAN8"/>
<dbReference type="OrthoDB" id="2874149at2759"/>
<reference evidence="11 12" key="1">
    <citation type="submission" date="2016-05" db="EMBL/GenBank/DDBJ databases">
        <title>Comparative genomics of biotechnologically important yeasts.</title>
        <authorList>
            <consortium name="DOE Joint Genome Institute"/>
            <person name="Riley R."/>
            <person name="Haridas S."/>
            <person name="Wolfe K.H."/>
            <person name="Lopes M.R."/>
            <person name="Hittinger C.T."/>
            <person name="Goker M."/>
            <person name="Salamov A."/>
            <person name="Wisecaver J."/>
            <person name="Long T.M."/>
            <person name="Aerts A.L."/>
            <person name="Barry K."/>
            <person name="Choi C."/>
            <person name="Clum A."/>
            <person name="Coughlan A.Y."/>
            <person name="Deshpande S."/>
            <person name="Douglass A.P."/>
            <person name="Hanson S.J."/>
            <person name="Klenk H.-P."/>
            <person name="LaButti K."/>
            <person name="Lapidus A."/>
            <person name="Lindquist E."/>
            <person name="Lipzen A."/>
            <person name="Meier-kolthoff J.P."/>
            <person name="Ohm R.A."/>
            <person name="Otillar R.P."/>
            <person name="Pangilinan J."/>
            <person name="Peng Y."/>
            <person name="Rokas A."/>
            <person name="Rosa C.A."/>
            <person name="Scheuner C."/>
            <person name="Sibirny A.A."/>
            <person name="Slot J.C."/>
            <person name="Stielow J.B."/>
            <person name="Sun H."/>
            <person name="Kurtzman C.P."/>
            <person name="Blackwell M."/>
            <person name="Grigoriev I.V."/>
            <person name="Jeffries T.W."/>
        </authorList>
    </citation>
    <scope>NUCLEOTIDE SEQUENCE [LARGE SCALE GENOMIC DNA]</scope>
    <source>
        <strain evidence="11 12">NRRL YB-4993</strain>
    </source>
</reference>
<dbReference type="GO" id="GO:0004932">
    <property type="term" value="F:mating-type factor pheromone receptor activity"/>
    <property type="evidence" value="ECO:0007669"/>
    <property type="project" value="InterPro"/>
</dbReference>
<evidence type="ECO:0000313" key="12">
    <source>
        <dbReference type="Proteomes" id="UP000092555"/>
    </source>
</evidence>
<dbReference type="GO" id="GO:0005886">
    <property type="term" value="C:plasma membrane"/>
    <property type="evidence" value="ECO:0007669"/>
    <property type="project" value="TreeGrafter"/>
</dbReference>
<dbReference type="InterPro" id="IPR001499">
    <property type="entry name" value="GPCR_STE3"/>
</dbReference>
<dbReference type="RefSeq" id="XP_018711453.1">
    <property type="nucleotide sequence ID" value="XM_018857376.1"/>
</dbReference>
<feature type="transmembrane region" description="Helical" evidence="10">
    <location>
        <begin position="156"/>
        <end position="184"/>
    </location>
</feature>
<keyword evidence="3" id="KW-0589">Pheromone response</keyword>
<dbReference type="EMBL" id="LXTC01000003">
    <property type="protein sequence ID" value="OBA20943.1"/>
    <property type="molecule type" value="Genomic_DNA"/>
</dbReference>
<evidence type="ECO:0000256" key="8">
    <source>
        <dbReference type="ARBA" id="ARBA00023170"/>
    </source>
</evidence>
<keyword evidence="12" id="KW-1185">Reference proteome</keyword>
<evidence type="ECO:0000256" key="1">
    <source>
        <dbReference type="ARBA" id="ARBA00004141"/>
    </source>
</evidence>
<dbReference type="GO" id="GO:0000750">
    <property type="term" value="P:pheromone-dependent signal transduction involved in conjugation with cellular fusion"/>
    <property type="evidence" value="ECO:0007669"/>
    <property type="project" value="TreeGrafter"/>
</dbReference>
<keyword evidence="6" id="KW-0297">G-protein coupled receptor</keyword>
<accession>A0A1A0HAN8</accession>
<evidence type="ECO:0000313" key="11">
    <source>
        <dbReference type="EMBL" id="OBA20943.1"/>
    </source>
</evidence>
<evidence type="ECO:0000256" key="6">
    <source>
        <dbReference type="ARBA" id="ARBA00023040"/>
    </source>
</evidence>
<evidence type="ECO:0000256" key="10">
    <source>
        <dbReference type="SAM" id="Phobius"/>
    </source>
</evidence>
<dbReference type="Proteomes" id="UP000092555">
    <property type="component" value="Unassembled WGS sequence"/>
</dbReference>
<dbReference type="Pfam" id="PF02076">
    <property type="entry name" value="STE3"/>
    <property type="match status" value="1"/>
</dbReference>
<evidence type="ECO:0000256" key="9">
    <source>
        <dbReference type="ARBA" id="ARBA00023224"/>
    </source>
</evidence>
<sequence length="369" mass="41324">MSDAAGQILAAFSFLALAVLVPPLCYHVQQRNIPAASLIIWFCIQNLTTFINAVIWSGENYNRVYDGKIYCDITVRILSGATVGLLCATACIIFNLFMIIAAKNHGYLARDSKTKLAVNILMCWANPLLVMGLTVLAQNHRYDIARYYGCSAPWNYTLGSVMLVSIWNVIWIAVACVFAVLTIVELARKRKDILDILRCTNSGLNMRKFSRLIVLSFLIVLVFSPVTLISFAADVKAASSVTSEMAMAYASIKWSDVYAYDIGMNNLSSKVVPIVFSFITFFLFGLGTEALKMYRGFLVSIGFTRFKKEEPRDFYVAKDFDESRQTSKQTQSTEETVGLSQIEYEHFQTLVLEKEPFSLLPDSNDTASF</sequence>
<organism evidence="11 12">
    <name type="scientific">Metschnikowia bicuspidata var. bicuspidata NRRL YB-4993</name>
    <dbReference type="NCBI Taxonomy" id="869754"/>
    <lineage>
        <taxon>Eukaryota</taxon>
        <taxon>Fungi</taxon>
        <taxon>Dikarya</taxon>
        <taxon>Ascomycota</taxon>
        <taxon>Saccharomycotina</taxon>
        <taxon>Pichiomycetes</taxon>
        <taxon>Metschnikowiaceae</taxon>
        <taxon>Metschnikowia</taxon>
    </lineage>
</organism>
<comment type="subcellular location">
    <subcellularLocation>
        <location evidence="1">Membrane</location>
        <topology evidence="1">Multi-pass membrane protein</topology>
    </subcellularLocation>
</comment>